<keyword evidence="12 14" id="KW-1133">Transmembrane helix</keyword>
<reference evidence="18 19" key="1">
    <citation type="submission" date="2019-09" db="EMBL/GenBank/DDBJ databases">
        <title>Whole genome sequences of isolates from the Mars Exploration Rovers.</title>
        <authorList>
            <person name="Seuylemezian A."/>
            <person name="Vaishampayan P."/>
        </authorList>
    </citation>
    <scope>NUCLEOTIDE SEQUENCE [LARGE SCALE GENOMIC DNA]</scope>
    <source>
        <strain evidence="18 19">MER_TA_151</strain>
    </source>
</reference>
<dbReference type="InterPro" id="IPR029151">
    <property type="entry name" value="Sensor-like_sf"/>
</dbReference>
<proteinExistence type="predicted"/>
<evidence type="ECO:0000256" key="4">
    <source>
        <dbReference type="ARBA" id="ARBA00022475"/>
    </source>
</evidence>
<comment type="catalytic activity">
    <reaction evidence="1">
        <text>ATP + protein L-histidine = ADP + protein N-phospho-L-histidine.</text>
        <dbReference type="EC" id="2.7.13.3"/>
    </reaction>
</comment>
<keyword evidence="6" id="KW-0808">Transferase</keyword>
<dbReference type="FunFam" id="1.10.287.130:FF:000040">
    <property type="entry name" value="PAS domain-containing sensor histidine kinase"/>
    <property type="match status" value="1"/>
</dbReference>
<evidence type="ECO:0000256" key="13">
    <source>
        <dbReference type="ARBA" id="ARBA00023012"/>
    </source>
</evidence>
<dbReference type="SUPFAM" id="SSF47384">
    <property type="entry name" value="Homodimeric domain of signal transducing histidine kinase"/>
    <property type="match status" value="1"/>
</dbReference>
<comment type="subcellular location">
    <subcellularLocation>
        <location evidence="2">Cell membrane</location>
        <topology evidence="2">Multi-pass membrane protein</topology>
    </subcellularLocation>
</comment>
<dbReference type="GO" id="GO:0030435">
    <property type="term" value="P:sporulation resulting in formation of a cellular spore"/>
    <property type="evidence" value="ECO:0007669"/>
    <property type="project" value="UniProtKB-KW"/>
</dbReference>
<dbReference type="Gene3D" id="1.10.287.130">
    <property type="match status" value="1"/>
</dbReference>
<dbReference type="SMART" id="SM00387">
    <property type="entry name" value="HATPase_c"/>
    <property type="match status" value="1"/>
</dbReference>
<dbReference type="OrthoDB" id="9815750at2"/>
<dbReference type="SUPFAM" id="SSF55874">
    <property type="entry name" value="ATPase domain of HSP90 chaperone/DNA topoisomerase II/histidine kinase"/>
    <property type="match status" value="1"/>
</dbReference>
<dbReference type="Gene3D" id="3.30.450.20">
    <property type="entry name" value="PAS domain"/>
    <property type="match status" value="1"/>
</dbReference>
<dbReference type="GO" id="GO:0005524">
    <property type="term" value="F:ATP binding"/>
    <property type="evidence" value="ECO:0007669"/>
    <property type="project" value="UniProtKB-KW"/>
</dbReference>
<feature type="domain" description="PAC" evidence="17">
    <location>
        <begin position="299"/>
        <end position="350"/>
    </location>
</feature>
<dbReference type="RefSeq" id="WP_150440701.1">
    <property type="nucleotide sequence ID" value="NZ_VYKL01000021.1"/>
</dbReference>
<keyword evidence="7 14" id="KW-0812">Transmembrane</keyword>
<protein>
    <recommendedName>
        <fullName evidence="3">histidine kinase</fullName>
        <ecNumber evidence="3">2.7.13.3</ecNumber>
    </recommendedName>
</protein>
<evidence type="ECO:0000256" key="12">
    <source>
        <dbReference type="ARBA" id="ARBA00022989"/>
    </source>
</evidence>
<evidence type="ECO:0000313" key="19">
    <source>
        <dbReference type="Proteomes" id="UP000326671"/>
    </source>
</evidence>
<keyword evidence="19" id="KW-1185">Reference proteome</keyword>
<gene>
    <name evidence="18" type="ORF">F4V44_14300</name>
</gene>
<feature type="transmembrane region" description="Helical" evidence="14">
    <location>
        <begin position="196"/>
        <end position="216"/>
    </location>
</feature>
<evidence type="ECO:0000256" key="10">
    <source>
        <dbReference type="ARBA" id="ARBA00022840"/>
    </source>
</evidence>
<sequence length="573" mass="65176">MNTHVRKKKYILILLVIVITIAVTIPAFSLYGHLKDVVNNEIGKNAANTSLTIAEFIEQNLDSYKKLYDAKEYKEGSYDQVYYNKMQKLFERLKKQTGATYIYTEKRVSDDEIVYIIDADGIVLGVKEGMSDLKIKTYNNEVPVYTKEVIGDKRWGPIISGFTPIKDDETGKVYGFIGVDFSLQYVEHILFKVKQVIIVVSFLIILLSSIIAYIILQKVIEKEYVESQQKYKSLADNTPDYIYILDEKGHFMESNSQFETITGYSQSDFIDVEPSTLLLEESCSIIEEGIEQTRKGLTTRKEIQIKTKDGTILDIHATLFPMIINGKVMGTFIYGRDVTKIKETEKMLHNAEKLSVIGQLAASVAHEIRNPLTSIRGFIQLLQSDDKTHSFYYQVMLEEMDRINQIVGELLVLAKPQNLRMVKGNIEEVMQSVTTLLTPQSNMNGIDMFIKTLDPIPEIDFDRNSLKQVFINMIKNSIEAEAKKIEIILSKTKDDFVKVIIKDDGCGIDDERIKHLGEPFYSMKEKGTGLGLTVSNKILAEHHATIRYSSQVGQGTEVEICLPIHANQKNHIK</sequence>
<accession>A0A5J5HNJ7</accession>
<evidence type="ECO:0000259" key="16">
    <source>
        <dbReference type="PROSITE" id="PS50112"/>
    </source>
</evidence>
<dbReference type="SUPFAM" id="SSF55785">
    <property type="entry name" value="PYP-like sensor domain (PAS domain)"/>
    <property type="match status" value="1"/>
</dbReference>
<dbReference type="Pfam" id="PF02518">
    <property type="entry name" value="HATPase_c"/>
    <property type="match status" value="1"/>
</dbReference>
<dbReference type="GO" id="GO:0000155">
    <property type="term" value="F:phosphorelay sensor kinase activity"/>
    <property type="evidence" value="ECO:0007669"/>
    <property type="project" value="InterPro"/>
</dbReference>
<comment type="caution">
    <text evidence="18">The sequence shown here is derived from an EMBL/GenBank/DDBJ whole genome shotgun (WGS) entry which is preliminary data.</text>
</comment>
<dbReference type="InterPro" id="IPR036890">
    <property type="entry name" value="HATPase_C_sf"/>
</dbReference>
<evidence type="ECO:0000256" key="2">
    <source>
        <dbReference type="ARBA" id="ARBA00004651"/>
    </source>
</evidence>
<keyword evidence="4" id="KW-1003">Cell membrane</keyword>
<dbReference type="AlphaFoldDB" id="A0A5J5HNJ7"/>
<dbReference type="PANTHER" id="PTHR43065">
    <property type="entry name" value="SENSOR HISTIDINE KINASE"/>
    <property type="match status" value="1"/>
</dbReference>
<feature type="domain" description="PAS" evidence="16">
    <location>
        <begin position="227"/>
        <end position="271"/>
    </location>
</feature>
<dbReference type="CDD" id="cd00075">
    <property type="entry name" value="HATPase"/>
    <property type="match status" value="1"/>
</dbReference>
<evidence type="ECO:0000259" key="15">
    <source>
        <dbReference type="PROSITE" id="PS50109"/>
    </source>
</evidence>
<name>A0A5J5HNJ7_9BACI</name>
<dbReference type="EMBL" id="VYKL01000021">
    <property type="protein sequence ID" value="KAA9022909.1"/>
    <property type="molecule type" value="Genomic_DNA"/>
</dbReference>
<dbReference type="InterPro" id="IPR035965">
    <property type="entry name" value="PAS-like_dom_sf"/>
</dbReference>
<evidence type="ECO:0000256" key="6">
    <source>
        <dbReference type="ARBA" id="ARBA00022679"/>
    </source>
</evidence>
<dbReference type="PRINTS" id="PR00344">
    <property type="entry name" value="BCTRLSENSOR"/>
</dbReference>
<feature type="transmembrane region" description="Helical" evidence="14">
    <location>
        <begin position="12"/>
        <end position="34"/>
    </location>
</feature>
<dbReference type="InterPro" id="IPR000700">
    <property type="entry name" value="PAS-assoc_C"/>
</dbReference>
<keyword evidence="13" id="KW-0902">Two-component regulatory system</keyword>
<dbReference type="SMART" id="SM00091">
    <property type="entry name" value="PAS"/>
    <property type="match status" value="1"/>
</dbReference>
<evidence type="ECO:0000256" key="7">
    <source>
        <dbReference type="ARBA" id="ARBA00022692"/>
    </source>
</evidence>
<dbReference type="SUPFAM" id="SSF103190">
    <property type="entry name" value="Sensory domain-like"/>
    <property type="match status" value="1"/>
</dbReference>
<dbReference type="InterPro" id="IPR000014">
    <property type="entry name" value="PAS"/>
</dbReference>
<dbReference type="Pfam" id="PF00512">
    <property type="entry name" value="HisKA"/>
    <property type="match status" value="1"/>
</dbReference>
<dbReference type="PANTHER" id="PTHR43065:SF34">
    <property type="entry name" value="SPORULATION KINASE A"/>
    <property type="match status" value="1"/>
</dbReference>
<dbReference type="GO" id="GO:0005886">
    <property type="term" value="C:plasma membrane"/>
    <property type="evidence" value="ECO:0007669"/>
    <property type="project" value="UniProtKB-SubCell"/>
</dbReference>
<dbReference type="PROSITE" id="PS50109">
    <property type="entry name" value="HIS_KIN"/>
    <property type="match status" value="1"/>
</dbReference>
<evidence type="ECO:0000256" key="11">
    <source>
        <dbReference type="ARBA" id="ARBA00022969"/>
    </source>
</evidence>
<dbReference type="SMART" id="SM00388">
    <property type="entry name" value="HisKA"/>
    <property type="match status" value="1"/>
</dbReference>
<evidence type="ECO:0000256" key="14">
    <source>
        <dbReference type="SAM" id="Phobius"/>
    </source>
</evidence>
<dbReference type="InterPro" id="IPR005467">
    <property type="entry name" value="His_kinase_dom"/>
</dbReference>
<dbReference type="PROSITE" id="PS50113">
    <property type="entry name" value="PAC"/>
    <property type="match status" value="1"/>
</dbReference>
<keyword evidence="8" id="KW-0547">Nucleotide-binding</keyword>
<keyword evidence="14" id="KW-0472">Membrane</keyword>
<dbReference type="InterPro" id="IPR003661">
    <property type="entry name" value="HisK_dim/P_dom"/>
</dbReference>
<dbReference type="InterPro" id="IPR003594">
    <property type="entry name" value="HATPase_dom"/>
</dbReference>
<feature type="domain" description="Histidine kinase" evidence="15">
    <location>
        <begin position="363"/>
        <end position="566"/>
    </location>
</feature>
<dbReference type="CDD" id="cd00130">
    <property type="entry name" value="PAS"/>
    <property type="match status" value="1"/>
</dbReference>
<organism evidence="18 19">
    <name type="scientific">Niallia endozanthoxylica</name>
    <dbReference type="NCBI Taxonomy" id="2036016"/>
    <lineage>
        <taxon>Bacteria</taxon>
        <taxon>Bacillati</taxon>
        <taxon>Bacillota</taxon>
        <taxon>Bacilli</taxon>
        <taxon>Bacillales</taxon>
        <taxon>Bacillaceae</taxon>
        <taxon>Niallia</taxon>
    </lineage>
</organism>
<evidence type="ECO:0000256" key="9">
    <source>
        <dbReference type="ARBA" id="ARBA00022777"/>
    </source>
</evidence>
<dbReference type="EC" id="2.7.13.3" evidence="3"/>
<keyword evidence="10" id="KW-0067">ATP-binding</keyword>
<keyword evidence="11" id="KW-0749">Sporulation</keyword>
<dbReference type="InterPro" id="IPR036097">
    <property type="entry name" value="HisK_dim/P_sf"/>
</dbReference>
<dbReference type="InterPro" id="IPR004358">
    <property type="entry name" value="Sig_transdc_His_kin-like_C"/>
</dbReference>
<dbReference type="Proteomes" id="UP000326671">
    <property type="component" value="Unassembled WGS sequence"/>
</dbReference>
<evidence type="ECO:0000256" key="1">
    <source>
        <dbReference type="ARBA" id="ARBA00000085"/>
    </source>
</evidence>
<dbReference type="Pfam" id="PF13426">
    <property type="entry name" value="PAS_9"/>
    <property type="match status" value="1"/>
</dbReference>
<dbReference type="PROSITE" id="PS50112">
    <property type="entry name" value="PAS"/>
    <property type="match status" value="1"/>
</dbReference>
<evidence type="ECO:0000259" key="17">
    <source>
        <dbReference type="PROSITE" id="PS50113"/>
    </source>
</evidence>
<dbReference type="CDD" id="cd00082">
    <property type="entry name" value="HisKA"/>
    <property type="match status" value="1"/>
</dbReference>
<evidence type="ECO:0000256" key="3">
    <source>
        <dbReference type="ARBA" id="ARBA00012438"/>
    </source>
</evidence>
<evidence type="ECO:0000313" key="18">
    <source>
        <dbReference type="EMBL" id="KAA9022909.1"/>
    </source>
</evidence>
<keyword evidence="9" id="KW-0418">Kinase</keyword>
<keyword evidence="5" id="KW-0597">Phosphoprotein</keyword>
<dbReference type="NCBIfam" id="TIGR00229">
    <property type="entry name" value="sensory_box"/>
    <property type="match status" value="1"/>
</dbReference>
<evidence type="ECO:0000256" key="8">
    <source>
        <dbReference type="ARBA" id="ARBA00022741"/>
    </source>
</evidence>
<evidence type="ECO:0000256" key="5">
    <source>
        <dbReference type="ARBA" id="ARBA00022553"/>
    </source>
</evidence>
<dbReference type="Gene3D" id="3.30.565.10">
    <property type="entry name" value="Histidine kinase-like ATPase, C-terminal domain"/>
    <property type="match status" value="1"/>
</dbReference>